<dbReference type="PROSITE" id="PS50157">
    <property type="entry name" value="ZINC_FINGER_C2H2_2"/>
    <property type="match status" value="1"/>
</dbReference>
<dbReference type="AlphaFoldDB" id="A0A699H4L2"/>
<feature type="domain" description="C2H2-type" evidence="2">
    <location>
        <begin position="8"/>
        <end position="36"/>
    </location>
</feature>
<organism evidence="3">
    <name type="scientific">Tanacetum cinerariifolium</name>
    <name type="common">Dalmatian daisy</name>
    <name type="synonym">Chrysanthemum cinerariifolium</name>
    <dbReference type="NCBI Taxonomy" id="118510"/>
    <lineage>
        <taxon>Eukaryota</taxon>
        <taxon>Viridiplantae</taxon>
        <taxon>Streptophyta</taxon>
        <taxon>Embryophyta</taxon>
        <taxon>Tracheophyta</taxon>
        <taxon>Spermatophyta</taxon>
        <taxon>Magnoliopsida</taxon>
        <taxon>eudicotyledons</taxon>
        <taxon>Gunneridae</taxon>
        <taxon>Pentapetalae</taxon>
        <taxon>asterids</taxon>
        <taxon>campanulids</taxon>
        <taxon>Asterales</taxon>
        <taxon>Asteraceae</taxon>
        <taxon>Asteroideae</taxon>
        <taxon>Anthemideae</taxon>
        <taxon>Anthemidinae</taxon>
        <taxon>Tanacetum</taxon>
    </lineage>
</organism>
<evidence type="ECO:0000256" key="1">
    <source>
        <dbReference type="PROSITE-ProRule" id="PRU00042"/>
    </source>
</evidence>
<comment type="caution">
    <text evidence="3">The sequence shown here is derived from an EMBL/GenBank/DDBJ whole genome shotgun (WGS) entry which is preliminary data.</text>
</comment>
<dbReference type="EMBL" id="BKCJ010069831">
    <property type="protein sequence ID" value="GEW69972.1"/>
    <property type="molecule type" value="Genomic_DNA"/>
</dbReference>
<sequence length="119" mass="13088">MDSLGAVESCGFCDATFDDKNSLITHIKLTHDELQQMVVTYAAQDLAAVPPMSRLVFRVVSSVLLDLHVRMDLLDPVPEGLAVSGADRERCHTKFITSGNTLYSSDFIPSSKNVDILKF</sequence>
<accession>A0A699H4L2</accession>
<dbReference type="GO" id="GO:0008270">
    <property type="term" value="F:zinc ion binding"/>
    <property type="evidence" value="ECO:0007669"/>
    <property type="project" value="UniProtKB-KW"/>
</dbReference>
<keyword evidence="1" id="KW-0862">Zinc</keyword>
<dbReference type="PROSITE" id="PS00028">
    <property type="entry name" value="ZINC_FINGER_C2H2_1"/>
    <property type="match status" value="1"/>
</dbReference>
<evidence type="ECO:0000259" key="2">
    <source>
        <dbReference type="PROSITE" id="PS50157"/>
    </source>
</evidence>
<proteinExistence type="predicted"/>
<evidence type="ECO:0000313" key="3">
    <source>
        <dbReference type="EMBL" id="GEW69972.1"/>
    </source>
</evidence>
<protein>
    <recommendedName>
        <fullName evidence="2">C2H2-type domain-containing protein</fullName>
    </recommendedName>
</protein>
<keyword evidence="1" id="KW-0863">Zinc-finger</keyword>
<keyword evidence="1" id="KW-0479">Metal-binding</keyword>
<reference evidence="3" key="1">
    <citation type="journal article" date="2019" name="Sci. Rep.">
        <title>Draft genome of Tanacetum cinerariifolium, the natural source of mosquito coil.</title>
        <authorList>
            <person name="Yamashiro T."/>
            <person name="Shiraishi A."/>
            <person name="Satake H."/>
            <person name="Nakayama K."/>
        </authorList>
    </citation>
    <scope>NUCLEOTIDE SEQUENCE</scope>
</reference>
<name>A0A699H4L2_TANCI</name>
<dbReference type="InterPro" id="IPR013087">
    <property type="entry name" value="Znf_C2H2_type"/>
</dbReference>
<gene>
    <name evidence="3" type="ORF">Tci_241948</name>
</gene>